<comment type="caution">
    <text evidence="10">The sequence shown here is derived from an EMBL/GenBank/DDBJ whole genome shotgun (WGS) entry which is preliminary data.</text>
</comment>
<dbReference type="PROSITE" id="PS00232">
    <property type="entry name" value="CADHERIN_1"/>
    <property type="match status" value="3"/>
</dbReference>
<proteinExistence type="predicted"/>
<dbReference type="EMBL" id="CALNXI010005378">
    <property type="protein sequence ID" value="CAH3197581.1"/>
    <property type="molecule type" value="Genomic_DNA"/>
</dbReference>
<evidence type="ECO:0000256" key="6">
    <source>
        <dbReference type="ARBA" id="ARBA00022989"/>
    </source>
</evidence>
<evidence type="ECO:0000256" key="1">
    <source>
        <dbReference type="ARBA" id="ARBA00004370"/>
    </source>
</evidence>
<keyword evidence="3" id="KW-0677">Repeat</keyword>
<dbReference type="InterPro" id="IPR050971">
    <property type="entry name" value="Cadherin-domain_protein"/>
</dbReference>
<name>A0ABN8T210_9CNID</name>
<evidence type="ECO:0000256" key="8">
    <source>
        <dbReference type="PROSITE-ProRule" id="PRU00043"/>
    </source>
</evidence>
<feature type="domain" description="Cadherin" evidence="9">
    <location>
        <begin position="757"/>
        <end position="806"/>
    </location>
</feature>
<evidence type="ECO:0000256" key="2">
    <source>
        <dbReference type="ARBA" id="ARBA00022692"/>
    </source>
</evidence>
<dbReference type="PANTHER" id="PTHR24025:SF23">
    <property type="entry name" value="NEURAL-CADHERIN"/>
    <property type="match status" value="1"/>
</dbReference>
<dbReference type="CDD" id="cd11304">
    <property type="entry name" value="Cadherin_repeat"/>
    <property type="match status" value="7"/>
</dbReference>
<dbReference type="SMART" id="SM00112">
    <property type="entry name" value="CA"/>
    <property type="match status" value="6"/>
</dbReference>
<feature type="domain" description="Cadherin" evidence="9">
    <location>
        <begin position="159"/>
        <end position="263"/>
    </location>
</feature>
<keyword evidence="5" id="KW-0130">Cell adhesion</keyword>
<feature type="domain" description="Cadherin" evidence="9">
    <location>
        <begin position="543"/>
        <end position="651"/>
    </location>
</feature>
<feature type="domain" description="Cadherin" evidence="9">
    <location>
        <begin position="265"/>
        <end position="371"/>
    </location>
</feature>
<keyword evidence="7" id="KW-0472">Membrane</keyword>
<evidence type="ECO:0000259" key="9">
    <source>
        <dbReference type="PROSITE" id="PS50268"/>
    </source>
</evidence>
<feature type="domain" description="Cadherin" evidence="9">
    <location>
        <begin position="1"/>
        <end position="46"/>
    </location>
</feature>
<dbReference type="InterPro" id="IPR020894">
    <property type="entry name" value="Cadherin_CS"/>
</dbReference>
<evidence type="ECO:0000313" key="11">
    <source>
        <dbReference type="Proteomes" id="UP001159427"/>
    </source>
</evidence>
<dbReference type="Proteomes" id="UP001159427">
    <property type="component" value="Unassembled WGS sequence"/>
</dbReference>
<evidence type="ECO:0000256" key="7">
    <source>
        <dbReference type="ARBA" id="ARBA00023136"/>
    </source>
</evidence>
<comment type="subcellular location">
    <subcellularLocation>
        <location evidence="1">Membrane</location>
    </subcellularLocation>
</comment>
<dbReference type="InterPro" id="IPR015919">
    <property type="entry name" value="Cadherin-like_sf"/>
</dbReference>
<keyword evidence="4 8" id="KW-0106">Calcium</keyword>
<feature type="domain" description="Cadherin" evidence="9">
    <location>
        <begin position="652"/>
        <end position="756"/>
    </location>
</feature>
<dbReference type="Pfam" id="PF00028">
    <property type="entry name" value="Cadherin"/>
    <property type="match status" value="6"/>
</dbReference>
<evidence type="ECO:0000256" key="5">
    <source>
        <dbReference type="ARBA" id="ARBA00022889"/>
    </source>
</evidence>
<keyword evidence="6" id="KW-1133">Transmembrane helix</keyword>
<dbReference type="PRINTS" id="PR00205">
    <property type="entry name" value="CADHERIN"/>
</dbReference>
<evidence type="ECO:0000313" key="10">
    <source>
        <dbReference type="EMBL" id="CAH3197581.1"/>
    </source>
</evidence>
<keyword evidence="11" id="KW-1185">Reference proteome</keyword>
<accession>A0ABN8T210</accession>
<evidence type="ECO:0000256" key="4">
    <source>
        <dbReference type="ARBA" id="ARBA00022837"/>
    </source>
</evidence>
<gene>
    <name evidence="10" type="ORF">PEVE_00035003</name>
</gene>
<evidence type="ECO:0000256" key="3">
    <source>
        <dbReference type="ARBA" id="ARBA00022737"/>
    </source>
</evidence>
<dbReference type="SUPFAM" id="SSF49313">
    <property type="entry name" value="Cadherin-like"/>
    <property type="match status" value="8"/>
</dbReference>
<dbReference type="InterPro" id="IPR002126">
    <property type="entry name" value="Cadherin-like_dom"/>
</dbReference>
<dbReference type="PANTHER" id="PTHR24025">
    <property type="entry name" value="DESMOGLEIN FAMILY MEMBER"/>
    <property type="match status" value="1"/>
</dbReference>
<feature type="domain" description="Cadherin" evidence="9">
    <location>
        <begin position="432"/>
        <end position="542"/>
    </location>
</feature>
<sequence>LDYETTPSFALTVQARDSSSPSSSQKSVVMEISIDITPVNEHAPVFSSAEYSANIAEDVSVGTSILRVSAVDQDDGLQDDDHGSDGTIIYTIIDGNSEERFQIDPKSGVIVLRKLLDRETTAMYSLTVQATDQGSPSMSSTAAVNVTMLDVNDNAPLCSQASYVIEVAENFTVNGTIVSLLCSDADQGQNAVITYSISSGNTNSSFAVDSSTGEVTLASILNREAQAYYDLIITLSDNGSPQLSSEVTIYIIVTAINEYTPTFTQNGFYNASVTEDTPVGTTLLTVQALDGDSGVQGLVTYSISSGNVGNAFLLDSNAGTLTLRRPLDHEALSQYSLSVLASDNAPTPLTKWSLATVNVTVLDLNDNAPSCSPVADVITLLESLVVGTLVFSANCTDPDSNSILTYTIMQGNNRLTVIVLPVNEHAPTFVASDQLYQIDVMENITLGKLNQVFLKTQVTDNDTGIHGNLRYILVSGNTESKFYLDETLGRLVLVSSLDREATDQYNVSLRVEDSAAGSPDVRYSNVTVYISVVDVNDNQPECSSNLNSVEISEGEEYCSLIFDANATDSDTGLHGQLEYFITGGLGGGIDFTIDLQTGHVYVGAKLDRETRDLYVLNLTVKDRALSEAHRRSTAMKLTIHISDENDNPPIFSQDIYTKTIPENVPLGYSVIQVNTSDADIGINADHTFTITGGDGVNKFSIDASSGVISAQPGLDRETEDTYYLSITVKDGGVPPLTAVCGVRVFISDVNDNNPVFSPTLYLTSISESTSPGSDVIPVHAYDVDLGLNAEIEFSIIGGDTETQFQVRCPFT</sequence>
<feature type="domain" description="Cadherin" evidence="9">
    <location>
        <begin position="47"/>
        <end position="158"/>
    </location>
</feature>
<organism evidence="10 11">
    <name type="scientific">Porites evermanni</name>
    <dbReference type="NCBI Taxonomy" id="104178"/>
    <lineage>
        <taxon>Eukaryota</taxon>
        <taxon>Metazoa</taxon>
        <taxon>Cnidaria</taxon>
        <taxon>Anthozoa</taxon>
        <taxon>Hexacorallia</taxon>
        <taxon>Scleractinia</taxon>
        <taxon>Fungiina</taxon>
        <taxon>Poritidae</taxon>
        <taxon>Porites</taxon>
    </lineage>
</organism>
<protein>
    <recommendedName>
        <fullName evidence="9">Cadherin domain-containing protein</fullName>
    </recommendedName>
</protein>
<dbReference type="Gene3D" id="2.60.40.60">
    <property type="entry name" value="Cadherins"/>
    <property type="match status" value="9"/>
</dbReference>
<dbReference type="PROSITE" id="PS50268">
    <property type="entry name" value="CADHERIN_2"/>
    <property type="match status" value="8"/>
</dbReference>
<keyword evidence="2" id="KW-0812">Transmembrane</keyword>
<feature type="non-terminal residue" evidence="10">
    <location>
        <position position="1"/>
    </location>
</feature>
<reference evidence="10 11" key="1">
    <citation type="submission" date="2022-05" db="EMBL/GenBank/DDBJ databases">
        <authorList>
            <consortium name="Genoscope - CEA"/>
            <person name="William W."/>
        </authorList>
    </citation>
    <scope>NUCLEOTIDE SEQUENCE [LARGE SCALE GENOMIC DNA]</scope>
</reference>